<organism evidence="6 7">
    <name type="scientific">Cannabis sativa</name>
    <name type="common">Hemp</name>
    <name type="synonym">Marijuana</name>
    <dbReference type="NCBI Taxonomy" id="3483"/>
    <lineage>
        <taxon>Eukaryota</taxon>
        <taxon>Viridiplantae</taxon>
        <taxon>Streptophyta</taxon>
        <taxon>Embryophyta</taxon>
        <taxon>Tracheophyta</taxon>
        <taxon>Spermatophyta</taxon>
        <taxon>Magnoliopsida</taxon>
        <taxon>eudicotyledons</taxon>
        <taxon>Gunneridae</taxon>
        <taxon>Pentapetalae</taxon>
        <taxon>rosids</taxon>
        <taxon>fabids</taxon>
        <taxon>Rosales</taxon>
        <taxon>Cannabaceae</taxon>
        <taxon>Cannabis</taxon>
    </lineage>
</organism>
<name>A0A7J6ER64_CANSA</name>
<comment type="function">
    <text evidence="5">With S4 and S5 plays an important role in translational accuracy. Located at the interface of the 30S and 50S subunits.</text>
</comment>
<evidence type="ECO:0000313" key="7">
    <source>
        <dbReference type="Proteomes" id="UP000583929"/>
    </source>
</evidence>
<keyword evidence="7" id="KW-1185">Reference proteome</keyword>
<comment type="caution">
    <text evidence="6">The sequence shown here is derived from an EMBL/GenBank/DDBJ whole genome shotgun (WGS) entry which is preliminary data.</text>
</comment>
<evidence type="ECO:0000256" key="2">
    <source>
        <dbReference type="ARBA" id="ARBA00011458"/>
    </source>
</evidence>
<sequence length="210" mass="23752">MRNLPSAFTGFTTLSVAADAIRVVWCINNIHVGETFIFFVTDGVLLNCCKVIFMAKEESKSNGRKKEERLKSIERSCCSGHYNYVMSRSDIQEVTYTPTVLLLAQKLLDQQWVTWEHLVAIEDHNWSEALRCYKRVWAELALGFAFAHSRAQITRFSGSKGDLSVNFSTITPKKPNSALRKVARRGRVKDLPGVRYHIVRGTLDAVGVNL</sequence>
<comment type="subunit">
    <text evidence="2">Part of the 30S ribosomal subunit.</text>
</comment>
<dbReference type="PANTHER" id="PTHR11652">
    <property type="entry name" value="30S RIBOSOMAL PROTEIN S12 FAMILY MEMBER"/>
    <property type="match status" value="1"/>
</dbReference>
<evidence type="ECO:0000256" key="5">
    <source>
        <dbReference type="ARBA" id="ARBA00024830"/>
    </source>
</evidence>
<comment type="similarity">
    <text evidence="1">Belongs to the universal ribosomal protein uS12 family.</text>
</comment>
<keyword evidence="4" id="KW-0687">Ribonucleoprotein</keyword>
<dbReference type="AlphaFoldDB" id="A0A7J6ER64"/>
<evidence type="ECO:0000313" key="6">
    <source>
        <dbReference type="EMBL" id="KAF4360855.1"/>
    </source>
</evidence>
<accession>A0A7J6ER64</accession>
<proteinExistence type="inferred from homology"/>
<reference evidence="6 7" key="1">
    <citation type="journal article" date="2020" name="bioRxiv">
        <title>Sequence and annotation of 42 cannabis genomes reveals extensive copy number variation in cannabinoid synthesis and pathogen resistance genes.</title>
        <authorList>
            <person name="Mckernan K.J."/>
            <person name="Helbert Y."/>
            <person name="Kane L.T."/>
            <person name="Ebling H."/>
            <person name="Zhang L."/>
            <person name="Liu B."/>
            <person name="Eaton Z."/>
            <person name="Mclaughlin S."/>
            <person name="Kingan S."/>
            <person name="Baybayan P."/>
            <person name="Concepcion G."/>
            <person name="Jordan M."/>
            <person name="Riva A."/>
            <person name="Barbazuk W."/>
            <person name="Harkins T."/>
        </authorList>
    </citation>
    <scope>NUCLEOTIDE SEQUENCE [LARGE SCALE GENOMIC DNA]</scope>
    <source>
        <strain evidence="7">cv. Jamaican Lion 4</strain>
        <tissue evidence="6">Leaf</tissue>
    </source>
</reference>
<dbReference type="PROSITE" id="PS00055">
    <property type="entry name" value="RIBOSOMAL_S12"/>
    <property type="match status" value="1"/>
</dbReference>
<dbReference type="InterPro" id="IPR005679">
    <property type="entry name" value="Ribosomal_uS12_bac"/>
</dbReference>
<dbReference type="GO" id="GO:0015935">
    <property type="term" value="C:small ribosomal subunit"/>
    <property type="evidence" value="ECO:0007669"/>
    <property type="project" value="InterPro"/>
</dbReference>
<evidence type="ECO:0000256" key="3">
    <source>
        <dbReference type="ARBA" id="ARBA00022980"/>
    </source>
</evidence>
<gene>
    <name evidence="6" type="ORF">G4B88_000710</name>
</gene>
<dbReference type="Proteomes" id="UP000583929">
    <property type="component" value="Unassembled WGS sequence"/>
</dbReference>
<dbReference type="Gene3D" id="2.40.50.140">
    <property type="entry name" value="Nucleic acid-binding proteins"/>
    <property type="match status" value="2"/>
</dbReference>
<dbReference type="GO" id="GO:0006412">
    <property type="term" value="P:translation"/>
    <property type="evidence" value="ECO:0007669"/>
    <property type="project" value="InterPro"/>
</dbReference>
<dbReference type="InterPro" id="IPR006032">
    <property type="entry name" value="Ribosomal_uS12"/>
</dbReference>
<evidence type="ECO:0000256" key="4">
    <source>
        <dbReference type="ARBA" id="ARBA00023274"/>
    </source>
</evidence>
<dbReference type="InterPro" id="IPR012340">
    <property type="entry name" value="NA-bd_OB-fold"/>
</dbReference>
<dbReference type="EMBL" id="JAATIQ010000339">
    <property type="protein sequence ID" value="KAF4360855.1"/>
    <property type="molecule type" value="Genomic_DNA"/>
</dbReference>
<protein>
    <submittedName>
        <fullName evidence="6">Uncharacterized protein</fullName>
    </submittedName>
</protein>
<dbReference type="PRINTS" id="PR01034">
    <property type="entry name" value="RIBOSOMALS12"/>
</dbReference>
<dbReference type="GO" id="GO:0003735">
    <property type="term" value="F:structural constituent of ribosome"/>
    <property type="evidence" value="ECO:0007669"/>
    <property type="project" value="InterPro"/>
</dbReference>
<dbReference type="SUPFAM" id="SSF50249">
    <property type="entry name" value="Nucleic acid-binding proteins"/>
    <property type="match status" value="1"/>
</dbReference>
<keyword evidence="3" id="KW-0689">Ribosomal protein</keyword>
<evidence type="ECO:0000256" key="1">
    <source>
        <dbReference type="ARBA" id="ARBA00005657"/>
    </source>
</evidence>